<dbReference type="GO" id="GO:0016740">
    <property type="term" value="F:transferase activity"/>
    <property type="evidence" value="ECO:0007669"/>
    <property type="project" value="UniProtKB-KW"/>
</dbReference>
<dbReference type="InterPro" id="IPR029044">
    <property type="entry name" value="Nucleotide-diphossugar_trans"/>
</dbReference>
<comment type="caution">
    <text evidence="2">The sequence shown here is derived from an EMBL/GenBank/DDBJ whole genome shotgun (WGS) entry which is preliminary data.</text>
</comment>
<sequence>MHASLRSYSRDVTVVVTAMTYEETIFIRETVKAVADDSATAQIILCIEDSNDWIERALGNLIEDPRLEVLRLKMALPGSIRNQALAYVRMPWIAYCDGDDIWEPDKTVIQRALADETGADFVGADHYIANEDGKVCAFALARHLPITSSWLVRTAVMVQYPFDNTLRVAEDGDWWIRTHRRVLKVRCPKMLLRYRVRARSASSGTPSKERKALIVRLSRNRVMRQFVLLLTWSIWFFSRRKHYLWLSQWDNASHRVEAVYTEKV</sequence>
<accession>A0A2W4X7G4</accession>
<dbReference type="AlphaFoldDB" id="A0A2W4X7G4"/>
<name>A0A2W4X7G4_9CYAN</name>
<feature type="domain" description="Glycosyltransferase 2-like" evidence="1">
    <location>
        <begin position="20"/>
        <end position="136"/>
    </location>
</feature>
<dbReference type="Gene3D" id="3.90.550.10">
    <property type="entry name" value="Spore Coat Polysaccharide Biosynthesis Protein SpsA, Chain A"/>
    <property type="match status" value="1"/>
</dbReference>
<evidence type="ECO:0000313" key="3">
    <source>
        <dbReference type="Proteomes" id="UP000249794"/>
    </source>
</evidence>
<proteinExistence type="predicted"/>
<protein>
    <submittedName>
        <fullName evidence="2">Family 2 glycosyl transferase</fullName>
    </submittedName>
</protein>
<reference evidence="2 3" key="2">
    <citation type="submission" date="2018-06" db="EMBL/GenBank/DDBJ databases">
        <title>Metagenomic assembly of (sub)arctic Cyanobacteria and their associated microbiome from non-axenic cultures.</title>
        <authorList>
            <person name="Baurain D."/>
        </authorList>
    </citation>
    <scope>NUCLEOTIDE SEQUENCE [LARGE SCALE GENOMIC DNA]</scope>
    <source>
        <strain evidence="2">ULC027bin1</strain>
    </source>
</reference>
<dbReference type="Pfam" id="PF00535">
    <property type="entry name" value="Glycos_transf_2"/>
    <property type="match status" value="1"/>
</dbReference>
<dbReference type="EMBL" id="QBMP01000135">
    <property type="protein sequence ID" value="PZO53203.1"/>
    <property type="molecule type" value="Genomic_DNA"/>
</dbReference>
<dbReference type="InterPro" id="IPR001173">
    <property type="entry name" value="Glyco_trans_2-like"/>
</dbReference>
<dbReference type="Proteomes" id="UP000249794">
    <property type="component" value="Unassembled WGS sequence"/>
</dbReference>
<reference evidence="3" key="1">
    <citation type="submission" date="2018-04" db="EMBL/GenBank/DDBJ databases">
        <authorList>
            <person name="Cornet L."/>
        </authorList>
    </citation>
    <scope>NUCLEOTIDE SEQUENCE [LARGE SCALE GENOMIC DNA]</scope>
</reference>
<keyword evidence="2" id="KW-0808">Transferase</keyword>
<dbReference type="SUPFAM" id="SSF53448">
    <property type="entry name" value="Nucleotide-diphospho-sugar transferases"/>
    <property type="match status" value="1"/>
</dbReference>
<evidence type="ECO:0000313" key="2">
    <source>
        <dbReference type="EMBL" id="PZO53203.1"/>
    </source>
</evidence>
<evidence type="ECO:0000259" key="1">
    <source>
        <dbReference type="Pfam" id="PF00535"/>
    </source>
</evidence>
<gene>
    <name evidence="2" type="ORF">DCF15_13070</name>
</gene>
<organism evidence="2 3">
    <name type="scientific">Phormidesmis priestleyi</name>
    <dbReference type="NCBI Taxonomy" id="268141"/>
    <lineage>
        <taxon>Bacteria</taxon>
        <taxon>Bacillati</taxon>
        <taxon>Cyanobacteriota</taxon>
        <taxon>Cyanophyceae</taxon>
        <taxon>Leptolyngbyales</taxon>
        <taxon>Leptolyngbyaceae</taxon>
        <taxon>Phormidesmis</taxon>
    </lineage>
</organism>